<dbReference type="GO" id="GO:0004089">
    <property type="term" value="F:carbonate dehydratase activity"/>
    <property type="evidence" value="ECO:0007669"/>
    <property type="project" value="UniProtKB-UniRule"/>
</dbReference>
<dbReference type="Proteomes" id="UP000799441">
    <property type="component" value="Unassembled WGS sequence"/>
</dbReference>
<evidence type="ECO:0000256" key="6">
    <source>
        <dbReference type="ARBA" id="ARBA00048348"/>
    </source>
</evidence>
<dbReference type="Pfam" id="PF00484">
    <property type="entry name" value="Pro_CA"/>
    <property type="match status" value="1"/>
</dbReference>
<dbReference type="InterPro" id="IPR036874">
    <property type="entry name" value="Carbonic_anhydrase_sf"/>
</dbReference>
<sequence>MVCKLHSPTRSRTNHPEPADDAYKVCLDHNSKWAADTAQNAPDFFPTSSKGQAPQILWLGCSDSRVPETTLLGLKPGEVFTHRNIANILHQTDLSMLSVVEYAVRHIKVKHIVVCGHTSCGGVAAGLGNQALGVLDVWLQPMRILREKHADTLAKLEGADKTTFLAKENVKNGIEVLRRIPTVLEAIKERGLVLHGALYHLEDGKLEDVNVDEPEAEFIKHNEAYYVK</sequence>
<evidence type="ECO:0000256" key="7">
    <source>
        <dbReference type="PIRSR" id="PIRSR601765-1"/>
    </source>
</evidence>
<protein>
    <recommendedName>
        <fullName evidence="2 8">Carbonic anhydrase</fullName>
        <ecNumber evidence="2 8">4.2.1.1</ecNumber>
    </recommendedName>
    <alternativeName>
        <fullName evidence="8">Carbonate dehydratase</fullName>
    </alternativeName>
</protein>
<dbReference type="GO" id="GO:0034599">
    <property type="term" value="P:cellular response to oxidative stress"/>
    <property type="evidence" value="ECO:0007669"/>
    <property type="project" value="TreeGrafter"/>
</dbReference>
<dbReference type="SMART" id="SM00947">
    <property type="entry name" value="Pro_CA"/>
    <property type="match status" value="1"/>
</dbReference>
<feature type="binding site" evidence="7">
    <location>
        <position position="63"/>
    </location>
    <ligand>
        <name>Zn(2+)</name>
        <dbReference type="ChEBI" id="CHEBI:29105"/>
    </ligand>
</feature>
<dbReference type="EC" id="4.2.1.1" evidence="2 8"/>
<comment type="cofactor">
    <cofactor evidence="7">
        <name>Zn(2+)</name>
        <dbReference type="ChEBI" id="CHEBI:29105"/>
    </cofactor>
    <text evidence="7">Binds 1 zinc ion per subunit.</text>
</comment>
<dbReference type="PROSITE" id="PS00705">
    <property type="entry name" value="PROK_CO2_ANHYDRASE_2"/>
    <property type="match status" value="1"/>
</dbReference>
<feature type="binding site" evidence="7">
    <location>
        <position position="117"/>
    </location>
    <ligand>
        <name>Zn(2+)</name>
        <dbReference type="ChEBI" id="CHEBI:29105"/>
    </ligand>
</feature>
<evidence type="ECO:0000313" key="10">
    <source>
        <dbReference type="Proteomes" id="UP000799441"/>
    </source>
</evidence>
<evidence type="ECO:0000256" key="1">
    <source>
        <dbReference type="ARBA" id="ARBA00006217"/>
    </source>
</evidence>
<evidence type="ECO:0000313" key="9">
    <source>
        <dbReference type="EMBL" id="KAF2724773.1"/>
    </source>
</evidence>
<dbReference type="EMBL" id="MU003770">
    <property type="protein sequence ID" value="KAF2724773.1"/>
    <property type="molecule type" value="Genomic_DNA"/>
</dbReference>
<comment type="function">
    <text evidence="8">Reversible hydration of carbon dioxide.</text>
</comment>
<dbReference type="GO" id="GO:0071244">
    <property type="term" value="P:cellular response to carbon dioxide"/>
    <property type="evidence" value="ECO:0007669"/>
    <property type="project" value="TreeGrafter"/>
</dbReference>
<dbReference type="GO" id="GO:0008270">
    <property type="term" value="F:zinc ion binding"/>
    <property type="evidence" value="ECO:0007669"/>
    <property type="project" value="UniProtKB-UniRule"/>
</dbReference>
<dbReference type="SUPFAM" id="SSF53056">
    <property type="entry name" value="beta-carbonic anhydrase, cab"/>
    <property type="match status" value="1"/>
</dbReference>
<name>A0A9P4QCL4_9PEZI</name>
<dbReference type="GO" id="GO:0015976">
    <property type="term" value="P:carbon utilization"/>
    <property type="evidence" value="ECO:0007669"/>
    <property type="project" value="InterPro"/>
</dbReference>
<dbReference type="InterPro" id="IPR015892">
    <property type="entry name" value="Carbonic_anhydrase_CS"/>
</dbReference>
<comment type="caution">
    <text evidence="9">The sequence shown here is derived from an EMBL/GenBank/DDBJ whole genome shotgun (WGS) entry which is preliminary data.</text>
</comment>
<keyword evidence="5 8" id="KW-0456">Lyase</keyword>
<dbReference type="InterPro" id="IPR001765">
    <property type="entry name" value="Carbonic_anhydrase"/>
</dbReference>
<proteinExistence type="inferred from homology"/>
<feature type="binding site" evidence="7">
    <location>
        <position position="61"/>
    </location>
    <ligand>
        <name>Zn(2+)</name>
        <dbReference type="ChEBI" id="CHEBI:29105"/>
    </ligand>
</feature>
<evidence type="ECO:0000256" key="5">
    <source>
        <dbReference type="ARBA" id="ARBA00023239"/>
    </source>
</evidence>
<dbReference type="Gene3D" id="3.40.1050.10">
    <property type="entry name" value="Carbonic anhydrase"/>
    <property type="match status" value="1"/>
</dbReference>
<evidence type="ECO:0000256" key="8">
    <source>
        <dbReference type="RuleBase" id="RU003956"/>
    </source>
</evidence>
<feature type="binding site" evidence="7">
    <location>
        <position position="120"/>
    </location>
    <ligand>
        <name>Zn(2+)</name>
        <dbReference type="ChEBI" id="CHEBI:29105"/>
    </ligand>
</feature>
<keyword evidence="3 7" id="KW-0479">Metal-binding</keyword>
<dbReference type="OrthoDB" id="10248475at2759"/>
<gene>
    <name evidence="9" type="ORF">K431DRAFT_318120</name>
</gene>
<evidence type="ECO:0000256" key="4">
    <source>
        <dbReference type="ARBA" id="ARBA00022833"/>
    </source>
</evidence>
<dbReference type="PANTHER" id="PTHR11002:SF76">
    <property type="entry name" value="CARBONIC ANHYDRASE"/>
    <property type="match status" value="1"/>
</dbReference>
<evidence type="ECO:0000256" key="3">
    <source>
        <dbReference type="ARBA" id="ARBA00022723"/>
    </source>
</evidence>
<keyword evidence="10" id="KW-1185">Reference proteome</keyword>
<accession>A0A9P4QCL4</accession>
<dbReference type="GO" id="GO:0005737">
    <property type="term" value="C:cytoplasm"/>
    <property type="evidence" value="ECO:0007669"/>
    <property type="project" value="TreeGrafter"/>
</dbReference>
<dbReference type="AlphaFoldDB" id="A0A9P4QCL4"/>
<comment type="catalytic activity">
    <reaction evidence="6 8">
        <text>hydrogencarbonate + H(+) = CO2 + H2O</text>
        <dbReference type="Rhea" id="RHEA:10748"/>
        <dbReference type="ChEBI" id="CHEBI:15377"/>
        <dbReference type="ChEBI" id="CHEBI:15378"/>
        <dbReference type="ChEBI" id="CHEBI:16526"/>
        <dbReference type="ChEBI" id="CHEBI:17544"/>
        <dbReference type="EC" id="4.2.1.1"/>
    </reaction>
</comment>
<organism evidence="9 10">
    <name type="scientific">Polychaeton citri CBS 116435</name>
    <dbReference type="NCBI Taxonomy" id="1314669"/>
    <lineage>
        <taxon>Eukaryota</taxon>
        <taxon>Fungi</taxon>
        <taxon>Dikarya</taxon>
        <taxon>Ascomycota</taxon>
        <taxon>Pezizomycotina</taxon>
        <taxon>Dothideomycetes</taxon>
        <taxon>Dothideomycetidae</taxon>
        <taxon>Capnodiales</taxon>
        <taxon>Capnodiaceae</taxon>
        <taxon>Polychaeton</taxon>
    </lineage>
</organism>
<dbReference type="PANTHER" id="PTHR11002">
    <property type="entry name" value="CARBONIC ANHYDRASE"/>
    <property type="match status" value="1"/>
</dbReference>
<comment type="similarity">
    <text evidence="1 8">Belongs to the beta-class carbonic anhydrase family.</text>
</comment>
<keyword evidence="4 7" id="KW-0862">Zinc</keyword>
<dbReference type="CDD" id="cd00883">
    <property type="entry name" value="beta_CA_cladeA"/>
    <property type="match status" value="1"/>
</dbReference>
<evidence type="ECO:0000256" key="2">
    <source>
        <dbReference type="ARBA" id="ARBA00012925"/>
    </source>
</evidence>
<reference evidence="9" key="1">
    <citation type="journal article" date="2020" name="Stud. Mycol.">
        <title>101 Dothideomycetes genomes: a test case for predicting lifestyles and emergence of pathogens.</title>
        <authorList>
            <person name="Haridas S."/>
            <person name="Albert R."/>
            <person name="Binder M."/>
            <person name="Bloem J."/>
            <person name="Labutti K."/>
            <person name="Salamov A."/>
            <person name="Andreopoulos B."/>
            <person name="Baker S."/>
            <person name="Barry K."/>
            <person name="Bills G."/>
            <person name="Bluhm B."/>
            <person name="Cannon C."/>
            <person name="Castanera R."/>
            <person name="Culley D."/>
            <person name="Daum C."/>
            <person name="Ezra D."/>
            <person name="Gonzalez J."/>
            <person name="Henrissat B."/>
            <person name="Kuo A."/>
            <person name="Liang C."/>
            <person name="Lipzen A."/>
            <person name="Lutzoni F."/>
            <person name="Magnuson J."/>
            <person name="Mondo S."/>
            <person name="Nolan M."/>
            <person name="Ohm R."/>
            <person name="Pangilinan J."/>
            <person name="Park H.-J."/>
            <person name="Ramirez L."/>
            <person name="Alfaro M."/>
            <person name="Sun H."/>
            <person name="Tritt A."/>
            <person name="Yoshinaga Y."/>
            <person name="Zwiers L.-H."/>
            <person name="Turgeon B."/>
            <person name="Goodwin S."/>
            <person name="Spatafora J."/>
            <person name="Crous P."/>
            <person name="Grigoriev I."/>
        </authorList>
    </citation>
    <scope>NUCLEOTIDE SEQUENCE</scope>
    <source>
        <strain evidence="9">CBS 116435</strain>
    </source>
</reference>